<feature type="region of interest" description="Disordered" evidence="1">
    <location>
        <begin position="24"/>
        <end position="195"/>
    </location>
</feature>
<evidence type="ECO:0000313" key="5">
    <source>
        <dbReference type="EMBL" id="BFF95904.1"/>
    </source>
</evidence>
<dbReference type="InterPro" id="IPR008472">
    <property type="entry name" value="DUF753"/>
</dbReference>
<feature type="signal peptide" evidence="3">
    <location>
        <begin position="1"/>
        <end position="21"/>
    </location>
</feature>
<feature type="compositionally biased region" description="Basic and acidic residues" evidence="1">
    <location>
        <begin position="130"/>
        <end position="146"/>
    </location>
</feature>
<proteinExistence type="predicted"/>
<feature type="compositionally biased region" description="Low complexity" evidence="1">
    <location>
        <begin position="171"/>
        <end position="182"/>
    </location>
</feature>
<dbReference type="Pfam" id="PF05444">
    <property type="entry name" value="DUF753"/>
    <property type="match status" value="1"/>
</dbReference>
<protein>
    <submittedName>
        <fullName evidence="5">Cell surface glycoprotein 1</fullName>
    </submittedName>
</protein>
<evidence type="ECO:0000256" key="1">
    <source>
        <dbReference type="SAM" id="MobiDB-lite"/>
    </source>
</evidence>
<evidence type="ECO:0000259" key="4">
    <source>
        <dbReference type="Pfam" id="PF05444"/>
    </source>
</evidence>
<feature type="domain" description="DUF753" evidence="4">
    <location>
        <begin position="201"/>
        <end position="271"/>
    </location>
</feature>
<keyword evidence="6" id="KW-1185">Reference proteome</keyword>
<dbReference type="EMBL" id="AP029264">
    <property type="protein sequence ID" value="BFF95904.1"/>
    <property type="molecule type" value="Genomic_DNA"/>
</dbReference>
<evidence type="ECO:0000256" key="2">
    <source>
        <dbReference type="SAM" id="Phobius"/>
    </source>
</evidence>
<evidence type="ECO:0000313" key="6">
    <source>
        <dbReference type="Proteomes" id="UP001500889"/>
    </source>
</evidence>
<feature type="chain" id="PRO_5043717571" evidence="3">
    <location>
        <begin position="22"/>
        <end position="304"/>
    </location>
</feature>
<dbReference type="AlphaFoldDB" id="A0AAU9FJM5"/>
<sequence length="304" mass="32742">MQTKQVIVWIALTILLHCSEAQEDNILEQTPSVPTEVKPSEMEQPNDNNSTGSESGDEKPEESSMGTAEMPSSGEHVDLGPQIEEKPPMDTEDIPAKEEEKEKEEPSDNPPAVEHTEPPMEAAEIPAHPKPVDTETENTDKDKPPTETESIPDAPAEDYQDDAPHEDATEAPPAISQPTPAATQPPTPPTPPTVPQYPTISCFSCGNCKEKPTNKTKCTSTAGKRNGCVTLVKSEEKLVLRGCISELAESGNNYCKSNAKGCEMCYENDCNAKAVTLSNAAAAPLLGSALIWSWLFIISCLLAM</sequence>
<keyword evidence="2" id="KW-0812">Transmembrane</keyword>
<keyword evidence="3" id="KW-0732">Signal</keyword>
<evidence type="ECO:0000256" key="3">
    <source>
        <dbReference type="SAM" id="SignalP"/>
    </source>
</evidence>
<organism evidence="5 6">
    <name type="scientific">Drosophila madeirensis</name>
    <name type="common">Fruit fly</name>
    <dbReference type="NCBI Taxonomy" id="30013"/>
    <lineage>
        <taxon>Eukaryota</taxon>
        <taxon>Metazoa</taxon>
        <taxon>Ecdysozoa</taxon>
        <taxon>Arthropoda</taxon>
        <taxon>Hexapoda</taxon>
        <taxon>Insecta</taxon>
        <taxon>Pterygota</taxon>
        <taxon>Neoptera</taxon>
        <taxon>Endopterygota</taxon>
        <taxon>Diptera</taxon>
        <taxon>Brachycera</taxon>
        <taxon>Muscomorpha</taxon>
        <taxon>Ephydroidea</taxon>
        <taxon>Drosophilidae</taxon>
        <taxon>Drosophila</taxon>
        <taxon>Sophophora</taxon>
    </lineage>
</organism>
<feature type="compositionally biased region" description="Pro residues" evidence="1">
    <location>
        <begin position="183"/>
        <end position="195"/>
    </location>
</feature>
<accession>A0AAU9FJM5</accession>
<feature type="transmembrane region" description="Helical" evidence="2">
    <location>
        <begin position="281"/>
        <end position="303"/>
    </location>
</feature>
<reference evidence="5 6" key="1">
    <citation type="submission" date="2024-02" db="EMBL/GenBank/DDBJ databases">
        <title>A chromosome-level genome assembly of Drosophila madeirensis, a fruit fly species endemic to Madeira island.</title>
        <authorList>
            <person name="Tomihara K."/>
            <person name="Llopart A."/>
            <person name="Yamamoto D."/>
        </authorList>
    </citation>
    <scope>NUCLEOTIDE SEQUENCE [LARGE SCALE GENOMIC DNA]</scope>
    <source>
        <strain evidence="5 6">RF1</strain>
    </source>
</reference>
<dbReference type="Proteomes" id="UP001500889">
    <property type="component" value="Chromosome U"/>
</dbReference>
<name>A0AAU9FJM5_DROMD</name>
<gene>
    <name evidence="5" type="ORF">DMAD_13209</name>
</gene>
<keyword evidence="2" id="KW-0472">Membrane</keyword>
<feature type="compositionally biased region" description="Polar residues" evidence="1">
    <location>
        <begin position="43"/>
        <end position="54"/>
    </location>
</feature>
<feature type="compositionally biased region" description="Basic and acidic residues" evidence="1">
    <location>
        <begin position="75"/>
        <end position="106"/>
    </location>
</feature>
<keyword evidence="2" id="KW-1133">Transmembrane helix</keyword>